<name>A0A1H6LXR8_9FLAO</name>
<organism evidence="1 2">
    <name type="scientific">Paenimyroides marinum</name>
    <dbReference type="NCBI Taxonomy" id="1159016"/>
    <lineage>
        <taxon>Bacteria</taxon>
        <taxon>Pseudomonadati</taxon>
        <taxon>Bacteroidota</taxon>
        <taxon>Flavobacteriia</taxon>
        <taxon>Flavobacteriales</taxon>
        <taxon>Flavobacteriaceae</taxon>
        <taxon>Paenimyroides</taxon>
    </lineage>
</organism>
<dbReference type="OrthoDB" id="1149894at2"/>
<dbReference type="STRING" id="1159016.SAMN02927937_02091"/>
<evidence type="ECO:0000313" key="2">
    <source>
        <dbReference type="Proteomes" id="UP000199634"/>
    </source>
</evidence>
<evidence type="ECO:0000313" key="1">
    <source>
        <dbReference type="EMBL" id="SEH91254.1"/>
    </source>
</evidence>
<sequence length="130" mass="15546">MEIKIATNIETGIFYSIIKFLKKNDWKLIAEYSDEIFDKGIDFDLYQFSKNNETILLVWNNWFEGEIKATTETLNEIAEHFKIILEFGEPEYLHKPDIIDEMKNLLKFNNNFKQQSIWQKFKSKFGFSNS</sequence>
<gene>
    <name evidence="1" type="ORF">SAMN02927937_02091</name>
</gene>
<reference evidence="1 2" key="1">
    <citation type="submission" date="2016-10" db="EMBL/GenBank/DDBJ databases">
        <authorList>
            <person name="de Groot N.N."/>
        </authorList>
    </citation>
    <scope>NUCLEOTIDE SEQUENCE [LARGE SCALE GENOMIC DNA]</scope>
    <source>
        <strain evidence="1 2">CGMCC 1.10825</strain>
    </source>
</reference>
<dbReference type="AlphaFoldDB" id="A0A1H6LXR8"/>
<protein>
    <submittedName>
        <fullName evidence="1">Uncharacterized protein</fullName>
    </submittedName>
</protein>
<dbReference type="EMBL" id="FNXE01000030">
    <property type="protein sequence ID" value="SEH91254.1"/>
    <property type="molecule type" value="Genomic_DNA"/>
</dbReference>
<dbReference type="Proteomes" id="UP000199634">
    <property type="component" value="Unassembled WGS sequence"/>
</dbReference>
<proteinExistence type="predicted"/>
<keyword evidence="2" id="KW-1185">Reference proteome</keyword>
<accession>A0A1H6LXR8</accession>
<dbReference type="RefSeq" id="WP_091100204.1">
    <property type="nucleotide sequence ID" value="NZ_FNXE01000030.1"/>
</dbReference>